<evidence type="ECO:0000313" key="2">
    <source>
        <dbReference type="EMBL" id="KAA1053863.1"/>
    </source>
</evidence>
<dbReference type="Gene3D" id="3.90.1720.10">
    <property type="entry name" value="endopeptidase domain like (from Nostoc punctiforme)"/>
    <property type="match status" value="1"/>
</dbReference>
<dbReference type="AlphaFoldDB" id="A0A5B0KQ43"/>
<evidence type="ECO:0000313" key="3">
    <source>
        <dbReference type="Proteomes" id="UP000325333"/>
    </source>
</evidence>
<name>A0A5B0KQ43_9PROT</name>
<dbReference type="Proteomes" id="UP000325333">
    <property type="component" value="Unassembled WGS sequence"/>
</dbReference>
<gene>
    <name evidence="2" type="ORF">FH063_002445</name>
</gene>
<sequence length="560" mass="60885">MKSRNRLFAIGFGSAVFAFTAGCTDQTTLSENARAPEPTRETEAVGLAVPDVPPNVEPLGPTAIAPWQGGQTLVLDPPAAAIQVLGPDGMPRRPIKLTGVAQPTDMVVEAGFIYVLDAALRRVVKLDGSGRRVDVLAVPATIDLKQAKLSVPAADDVRLELADGTEAPLTVQRGPDGDLPGGAKLATPHGPVAWRFARVNERTGRLSLSNLPVAPKQRDMTVEGDDILSAAELVHVDSSQRLYILIEELLKDRPVYEIRMTVLRYAPDGSYLDAAPLPLANASRLPNRFLSFAADGTTSFIKIVNKKAVTVRLTYAVSRGVGETAGSAVPEPVLDDRETPFEAYVRSLAPVERGAAGPVSRDEMEQIARRLLDERFVLSRANYGRDDTSVCAPAQNRMWLRPARLNGQIGATVQSIPYKWGGHSDLFKIREDLRNGKLAGDICTCRAKIHNYCITPQSTGLDCSGFVAQVWRSPYHETSSLHKISNPVPRWEDLRKGDILNLAGSHVRVFLSLRTDGFYRVKTMESAVSCGGVCESSYRLGALIGYRPLRYRDVTEVAAQ</sequence>
<keyword evidence="1" id="KW-0732">Signal</keyword>
<dbReference type="SUPFAM" id="SSF101898">
    <property type="entry name" value="NHL repeat"/>
    <property type="match status" value="1"/>
</dbReference>
<dbReference type="PROSITE" id="PS51257">
    <property type="entry name" value="PROKAR_LIPOPROTEIN"/>
    <property type="match status" value="1"/>
</dbReference>
<dbReference type="RefSeq" id="WP_149650974.1">
    <property type="nucleotide sequence ID" value="NZ_VEWN01000013.1"/>
</dbReference>
<comment type="caution">
    <text evidence="2">The sequence shown here is derived from an EMBL/GenBank/DDBJ whole genome shotgun (WGS) entry which is preliminary data.</text>
</comment>
<organism evidence="2 3">
    <name type="scientific">Azospirillum argentinense</name>
    <dbReference type="NCBI Taxonomy" id="2970906"/>
    <lineage>
        <taxon>Bacteria</taxon>
        <taxon>Pseudomonadati</taxon>
        <taxon>Pseudomonadota</taxon>
        <taxon>Alphaproteobacteria</taxon>
        <taxon>Rhodospirillales</taxon>
        <taxon>Azospirillaceae</taxon>
        <taxon>Azospirillum</taxon>
    </lineage>
</organism>
<reference evidence="2 3" key="1">
    <citation type="submission" date="2019-07" db="EMBL/GenBank/DDBJ databases">
        <title>Genome sequencing of the stress-tolerant strain Azospirillum brasilense Az19.</title>
        <authorList>
            <person name="Maroniche G.A."/>
            <person name="Garcia J.E."/>
            <person name="Pagnussat L."/>
            <person name="Amenta M."/>
            <person name="Creus C.M."/>
        </authorList>
    </citation>
    <scope>NUCLEOTIDE SEQUENCE [LARGE SCALE GENOMIC DNA]</scope>
    <source>
        <strain evidence="2 3">Az19</strain>
    </source>
</reference>
<evidence type="ECO:0000256" key="1">
    <source>
        <dbReference type="SAM" id="SignalP"/>
    </source>
</evidence>
<dbReference type="EMBL" id="VEWN01000013">
    <property type="protein sequence ID" value="KAA1053863.1"/>
    <property type="molecule type" value="Genomic_DNA"/>
</dbReference>
<proteinExistence type="predicted"/>
<feature type="signal peptide" evidence="1">
    <location>
        <begin position="1"/>
        <end position="18"/>
    </location>
</feature>
<protein>
    <submittedName>
        <fullName evidence="2">Uncharacterized protein</fullName>
    </submittedName>
</protein>
<accession>A0A5B0KQ43</accession>
<feature type="chain" id="PRO_5022929240" evidence="1">
    <location>
        <begin position="19"/>
        <end position="560"/>
    </location>
</feature>